<dbReference type="SUPFAM" id="SSF54975">
    <property type="entry name" value="Acylphosphatase/BLUF domain-like"/>
    <property type="match status" value="1"/>
</dbReference>
<feature type="domain" description="BLUF" evidence="2">
    <location>
        <begin position="33"/>
        <end position="126"/>
    </location>
</feature>
<proteinExistence type="predicted"/>
<feature type="region of interest" description="Disordered" evidence="1">
    <location>
        <begin position="142"/>
        <end position="161"/>
    </location>
</feature>
<reference evidence="3 4" key="1">
    <citation type="submission" date="2019-06" db="EMBL/GenBank/DDBJ databases">
        <title>Whole genome shotgun sequence of Pseudonocardia hydrocarbonoxydans NBRC 14498.</title>
        <authorList>
            <person name="Hosoyama A."/>
            <person name="Uohara A."/>
            <person name="Ohji S."/>
            <person name="Ichikawa N."/>
        </authorList>
    </citation>
    <scope>NUCLEOTIDE SEQUENCE [LARGE SCALE GENOMIC DNA]</scope>
    <source>
        <strain evidence="3 4">NBRC 14498</strain>
    </source>
</reference>
<evidence type="ECO:0000256" key="1">
    <source>
        <dbReference type="SAM" id="MobiDB-lite"/>
    </source>
</evidence>
<dbReference type="AlphaFoldDB" id="A0A4Y3WSB9"/>
<evidence type="ECO:0000313" key="3">
    <source>
        <dbReference type="EMBL" id="GEC21191.1"/>
    </source>
</evidence>
<protein>
    <recommendedName>
        <fullName evidence="2">BLUF domain-containing protein</fullName>
    </recommendedName>
</protein>
<dbReference type="InterPro" id="IPR036046">
    <property type="entry name" value="Acylphosphatase-like_dom_sf"/>
</dbReference>
<dbReference type="Proteomes" id="UP000320338">
    <property type="component" value="Unassembled WGS sequence"/>
</dbReference>
<evidence type="ECO:0000259" key="2">
    <source>
        <dbReference type="PROSITE" id="PS50925"/>
    </source>
</evidence>
<organism evidence="3 4">
    <name type="scientific">Pseudonocardia hydrocarbonoxydans</name>
    <dbReference type="NCBI Taxonomy" id="76726"/>
    <lineage>
        <taxon>Bacteria</taxon>
        <taxon>Bacillati</taxon>
        <taxon>Actinomycetota</taxon>
        <taxon>Actinomycetes</taxon>
        <taxon>Pseudonocardiales</taxon>
        <taxon>Pseudonocardiaceae</taxon>
        <taxon>Pseudonocardia</taxon>
    </lineage>
</organism>
<comment type="caution">
    <text evidence="3">The sequence shown here is derived from an EMBL/GenBank/DDBJ whole genome shotgun (WGS) entry which is preliminary data.</text>
</comment>
<keyword evidence="4" id="KW-1185">Reference proteome</keyword>
<sequence length="173" mass="19232">MTSHTRAAAAVLQRSPYLVRGPESPTEEVASMTFRLIYRSHNRIPVPQRKSELGAIFSVARSQNKKADITGALLISGDWFVQALEGDEPAVKALYDHIEKDRRHERLSVVDAQDVDERVFSRWSMARVSEDGEPDIPLLMNVDKGGASPAAPRPTTPEQDAVLDRMRAALREA</sequence>
<dbReference type="EMBL" id="BJNG01000030">
    <property type="protein sequence ID" value="GEC21191.1"/>
    <property type="molecule type" value="Genomic_DNA"/>
</dbReference>
<accession>A0A4Y3WSB9</accession>
<evidence type="ECO:0000313" key="4">
    <source>
        <dbReference type="Proteomes" id="UP000320338"/>
    </source>
</evidence>
<dbReference type="Gene3D" id="3.30.70.100">
    <property type="match status" value="1"/>
</dbReference>
<name>A0A4Y3WSB9_9PSEU</name>
<dbReference type="GO" id="GO:0071949">
    <property type="term" value="F:FAD binding"/>
    <property type="evidence" value="ECO:0007669"/>
    <property type="project" value="InterPro"/>
</dbReference>
<gene>
    <name evidence="3" type="ORF">PHY01_34740</name>
</gene>
<dbReference type="GO" id="GO:0009882">
    <property type="term" value="F:blue light photoreceptor activity"/>
    <property type="evidence" value="ECO:0007669"/>
    <property type="project" value="InterPro"/>
</dbReference>
<dbReference type="InterPro" id="IPR007024">
    <property type="entry name" value="BLUF_domain"/>
</dbReference>
<dbReference type="Pfam" id="PF04940">
    <property type="entry name" value="BLUF"/>
    <property type="match status" value="1"/>
</dbReference>
<dbReference type="SMART" id="SM01034">
    <property type="entry name" value="BLUF"/>
    <property type="match status" value="1"/>
</dbReference>
<dbReference type="PROSITE" id="PS50925">
    <property type="entry name" value="BLUF"/>
    <property type="match status" value="1"/>
</dbReference>